<feature type="transmembrane region" description="Helical" evidence="1">
    <location>
        <begin position="38"/>
        <end position="61"/>
    </location>
</feature>
<organism evidence="3 4">
    <name type="scientific">Roseicella frigidaeris</name>
    <dbReference type="NCBI Taxonomy" id="2230885"/>
    <lineage>
        <taxon>Bacteria</taxon>
        <taxon>Pseudomonadati</taxon>
        <taxon>Pseudomonadota</taxon>
        <taxon>Alphaproteobacteria</taxon>
        <taxon>Acetobacterales</taxon>
        <taxon>Roseomonadaceae</taxon>
        <taxon>Roseicella</taxon>
    </lineage>
</organism>
<evidence type="ECO:0000259" key="2">
    <source>
        <dbReference type="Pfam" id="PF01569"/>
    </source>
</evidence>
<dbReference type="Pfam" id="PF01569">
    <property type="entry name" value="PAP2"/>
    <property type="match status" value="1"/>
</dbReference>
<dbReference type="Gene3D" id="1.20.144.10">
    <property type="entry name" value="Phosphatidic acid phosphatase type 2/haloperoxidase"/>
    <property type="match status" value="1"/>
</dbReference>
<dbReference type="RefSeq" id="WP_111471694.1">
    <property type="nucleotide sequence ID" value="NZ_QLIX01000020.1"/>
</dbReference>
<feature type="transmembrane region" description="Helical" evidence="1">
    <location>
        <begin position="12"/>
        <end position="31"/>
    </location>
</feature>
<evidence type="ECO:0000313" key="3">
    <source>
        <dbReference type="EMBL" id="RAI57177.1"/>
    </source>
</evidence>
<feature type="domain" description="Phosphatidic acid phosphatase type 2/haloperoxidase" evidence="2">
    <location>
        <begin position="71"/>
        <end position="143"/>
    </location>
</feature>
<dbReference type="Proteomes" id="UP000249065">
    <property type="component" value="Unassembled WGS sequence"/>
</dbReference>
<dbReference type="SUPFAM" id="SSF48317">
    <property type="entry name" value="Acid phosphatase/Vanadium-dependent haloperoxidase"/>
    <property type="match status" value="1"/>
</dbReference>
<feature type="transmembrane region" description="Helical" evidence="1">
    <location>
        <begin position="73"/>
        <end position="92"/>
    </location>
</feature>
<proteinExistence type="predicted"/>
<dbReference type="InterPro" id="IPR036938">
    <property type="entry name" value="PAP2/HPO_sf"/>
</dbReference>
<keyword evidence="4" id="KW-1185">Reference proteome</keyword>
<feature type="transmembrane region" description="Helical" evidence="1">
    <location>
        <begin position="99"/>
        <end position="116"/>
    </location>
</feature>
<protein>
    <recommendedName>
        <fullName evidence="2">Phosphatidic acid phosphatase type 2/haloperoxidase domain-containing protein</fullName>
    </recommendedName>
</protein>
<dbReference type="AlphaFoldDB" id="A0A327M3Q5"/>
<accession>A0A327M3Q5</accession>
<dbReference type="EMBL" id="QLIX01000020">
    <property type="protein sequence ID" value="RAI57177.1"/>
    <property type="molecule type" value="Genomic_DNA"/>
</dbReference>
<comment type="caution">
    <text evidence="3">The sequence shown here is derived from an EMBL/GenBank/DDBJ whole genome shotgun (WGS) entry which is preliminary data.</text>
</comment>
<feature type="transmembrane region" description="Helical" evidence="1">
    <location>
        <begin position="128"/>
        <end position="148"/>
    </location>
</feature>
<sequence>MWVALHYLTDFADLGLMLPLTGLIALALAAFGRWREALAWSLAIGGTFAAMGGLKVAMQLWGGLAAATNLNSPSGHTAAGMVVYGGLLLLILGGKVPRLRLALLAGLVFGGFFGLTRLWLEVHTVEDVLVGALVGLAGVLSLAWLTGLGRPAAPARTRAAIAAVALLGTLVFHGHRIGAENELQAIAAEIRAGLRS</sequence>
<keyword evidence="1" id="KW-0812">Transmembrane</keyword>
<dbReference type="InterPro" id="IPR000326">
    <property type="entry name" value="PAP2/HPO"/>
</dbReference>
<gene>
    <name evidence="3" type="ORF">DOO78_20265</name>
</gene>
<reference evidence="4" key="1">
    <citation type="submission" date="2018-06" db="EMBL/GenBank/DDBJ databases">
        <authorList>
            <person name="Khan S.A."/>
        </authorList>
    </citation>
    <scope>NUCLEOTIDE SEQUENCE [LARGE SCALE GENOMIC DNA]</scope>
    <source>
        <strain evidence="4">DB-1506</strain>
    </source>
</reference>
<keyword evidence="1" id="KW-1133">Transmembrane helix</keyword>
<name>A0A327M3Q5_9PROT</name>
<evidence type="ECO:0000256" key="1">
    <source>
        <dbReference type="SAM" id="Phobius"/>
    </source>
</evidence>
<dbReference type="OrthoDB" id="7283157at2"/>
<evidence type="ECO:0000313" key="4">
    <source>
        <dbReference type="Proteomes" id="UP000249065"/>
    </source>
</evidence>
<keyword evidence="1" id="KW-0472">Membrane</keyword>